<dbReference type="Proteomes" id="UP000515158">
    <property type="component" value="Unplaced"/>
</dbReference>
<dbReference type="InterPro" id="IPR036640">
    <property type="entry name" value="ABC1_TM_sf"/>
</dbReference>
<sequence length="1303" mass="139292">MAYTSVTEEQAYHRLQRDGAGGGSHSAHLLLPDDAPLPLPDGFPQQRRGWWPLLLACAPCFGSWRGLVARAALGWLSPAVWKAFRGEEVDSSAFVNESQSSLTDSLRLMQLLHVSGVPTVAGVSGVQRGAPDLGRCIWAFTRGRLVAACVLGVVGAIGSVASPVLLIAALISAMDDTPADQVPAVLWATGFALCEVLACLVTAGASSIATRQAGRLRAALQGLLYRKAIRINSCSDLHPHQVEALVLSSGTPLWRAVEHAPQLVIAPVLILLSVSSACVLIGEAAVVAAAVYLFAAMLQTVATGLTTRLRTRAHSAFSRWRKQRTFELLSLAEHAKAFMVESALIRRIRELRRVESVSLRLASTVDSVCRTLLPSAVPAVTVALALHPTFVPERSAPPTQVYPVLILFLVQMEAALRGWGQAVQAVLEARNCLGELKAVLSIEEAKTHPGQPIDRLVALSINTASFSWFTTATALSQGTHRPGIDGDAPRLLPPQPSSNNVLTAIHIVVNKGQLVGVCGRPGSGKSALLLAACGQLHLTAGQLHRDESTAYVGPECTLLPGSVRDNVTMRSALSSQRYYRALHCTGLERDVQAMATGDETLVDSSRLTPAQLQRLALARAIYAEREVYLLDDPLSALDSAAADRIFESAILGALKDKTVILVTNREQHLRHCHEVYVMREGRVLERDEPAVLAESGREYPQVVDSHSREEQWWMPPMSSEVTRAVERSRDSDDEAVAGTGAWIELRSVAAECGMAPGRLALLAVPMLLQSALYATMLLCFWLALLQPRPPLLVLGFLMSASLVVALGFLRTFMVTQSLLTQSRRVHSRWLERVGCATVGFLRAHAAALRHALEAHTWLLDAGLPRALCGLVAWTPLVVAEMALLALASTWAAVAVLALLLPGALMLTYITSVAATRMWQRERECRGSLRQLVSASFASRAMVLSLGREDDVVARFASLCDQGATDLVHAESLPAWLAVRLRAAAIVTGLVTLVAQIWAPTTATSIAVTLPAPLESQLSHQAAMPDDLPPVPGSGAALGMTALLLCLITTHLTRAAVAAVRARSHLAAAAKARDLVHRAEVEDESLSVKSGASYDDPNLNWPSLTDAGGLILRDVWRPPELRALSTRVPLGECMGVLGASSGVLAAALLRFIRPSAGVILVSGADIADIPLSLLRSAVVVVPAKPTIFRGTLRWNLDPHGVWSDAQLWEALERSGLRDLVASLERKLLTPLDVHSPLSAEPEDVQLVCLARAALRDCAKVVVLEAPAGPRVLATARKLFPNSAVVVAARGAADVAQCGSVLQAP</sequence>
<evidence type="ECO:0000256" key="3">
    <source>
        <dbReference type="ARBA" id="ARBA00022840"/>
    </source>
</evidence>
<feature type="transmembrane region" description="Helical" evidence="6">
    <location>
        <begin position="1033"/>
        <end position="1052"/>
    </location>
</feature>
<dbReference type="PANTHER" id="PTHR24223:SF447">
    <property type="entry name" value="MULTIDRUG RESISTANCE-ASSOCIATED PROTEIN 5"/>
    <property type="match status" value="1"/>
</dbReference>
<evidence type="ECO:0000313" key="9">
    <source>
        <dbReference type="RefSeq" id="XP_034250808.1"/>
    </source>
</evidence>
<dbReference type="Pfam" id="PF00005">
    <property type="entry name" value="ABC_tran"/>
    <property type="match status" value="1"/>
</dbReference>
<dbReference type="InterPro" id="IPR027417">
    <property type="entry name" value="P-loop_NTPase"/>
</dbReference>
<dbReference type="KEGG" id="tpal:117651132"/>
<organism evidence="9">
    <name type="scientific">Thrips palmi</name>
    <name type="common">Melon thrips</name>
    <dbReference type="NCBI Taxonomy" id="161013"/>
    <lineage>
        <taxon>Eukaryota</taxon>
        <taxon>Metazoa</taxon>
        <taxon>Ecdysozoa</taxon>
        <taxon>Arthropoda</taxon>
        <taxon>Hexapoda</taxon>
        <taxon>Insecta</taxon>
        <taxon>Pterygota</taxon>
        <taxon>Neoptera</taxon>
        <taxon>Paraneoptera</taxon>
        <taxon>Thysanoptera</taxon>
        <taxon>Terebrantia</taxon>
        <taxon>Thripoidea</taxon>
        <taxon>Thripidae</taxon>
        <taxon>Thrips</taxon>
    </lineage>
</organism>
<dbReference type="GO" id="GO:0016887">
    <property type="term" value="F:ATP hydrolysis activity"/>
    <property type="evidence" value="ECO:0007669"/>
    <property type="project" value="InterPro"/>
</dbReference>
<dbReference type="OrthoDB" id="8174258at2759"/>
<evidence type="ECO:0000256" key="5">
    <source>
        <dbReference type="ARBA" id="ARBA00023136"/>
    </source>
</evidence>
<dbReference type="SUPFAM" id="SSF90123">
    <property type="entry name" value="ABC transporter transmembrane region"/>
    <property type="match status" value="2"/>
</dbReference>
<dbReference type="PANTHER" id="PTHR24223">
    <property type="entry name" value="ATP-BINDING CASSETTE SUB-FAMILY C"/>
    <property type="match status" value="1"/>
</dbReference>
<evidence type="ECO:0000256" key="6">
    <source>
        <dbReference type="SAM" id="Phobius"/>
    </source>
</evidence>
<feature type="transmembrane region" description="Helical" evidence="6">
    <location>
        <begin position="893"/>
        <end position="915"/>
    </location>
</feature>
<keyword evidence="5 6" id="KW-0472">Membrane</keyword>
<evidence type="ECO:0000256" key="2">
    <source>
        <dbReference type="ARBA" id="ARBA00022741"/>
    </source>
</evidence>
<feature type="transmembrane region" description="Helical" evidence="6">
    <location>
        <begin position="145"/>
        <end position="172"/>
    </location>
</feature>
<name>A0A6P8ZZE2_THRPL</name>
<dbReference type="Gene3D" id="1.20.1560.10">
    <property type="entry name" value="ABC transporter type 1, transmembrane domain"/>
    <property type="match status" value="2"/>
</dbReference>
<dbReference type="InterPro" id="IPR003439">
    <property type="entry name" value="ABC_transporter-like_ATP-bd"/>
</dbReference>
<gene>
    <name evidence="9" type="primary">LOC117651132</name>
</gene>
<evidence type="ECO:0000259" key="7">
    <source>
        <dbReference type="PROSITE" id="PS50893"/>
    </source>
</evidence>
<evidence type="ECO:0000256" key="1">
    <source>
        <dbReference type="ARBA" id="ARBA00022692"/>
    </source>
</evidence>
<keyword evidence="2" id="KW-0547">Nucleotide-binding</keyword>
<feature type="transmembrane region" description="Helical" evidence="6">
    <location>
        <begin position="263"/>
        <end position="282"/>
    </location>
</feature>
<keyword evidence="1 6" id="KW-0812">Transmembrane</keyword>
<dbReference type="GO" id="GO:0016020">
    <property type="term" value="C:membrane"/>
    <property type="evidence" value="ECO:0007669"/>
    <property type="project" value="InterPro"/>
</dbReference>
<dbReference type="GeneID" id="117651132"/>
<keyword evidence="8" id="KW-1185">Reference proteome</keyword>
<feature type="transmembrane region" description="Helical" evidence="6">
    <location>
        <begin position="759"/>
        <end position="784"/>
    </location>
</feature>
<protein>
    <submittedName>
        <fullName evidence="9">Probable multidrug resistance-associated protein lethal(2)03659</fullName>
    </submittedName>
</protein>
<evidence type="ECO:0000256" key="4">
    <source>
        <dbReference type="ARBA" id="ARBA00022989"/>
    </source>
</evidence>
<dbReference type="GO" id="GO:0005524">
    <property type="term" value="F:ATP binding"/>
    <property type="evidence" value="ECO:0007669"/>
    <property type="project" value="UniProtKB-KW"/>
</dbReference>
<reference evidence="9" key="1">
    <citation type="submission" date="2025-08" db="UniProtKB">
        <authorList>
            <consortium name="RefSeq"/>
        </authorList>
    </citation>
    <scope>IDENTIFICATION</scope>
    <source>
        <tissue evidence="9">Total insect</tissue>
    </source>
</reference>
<accession>A0A6P8ZZE2</accession>
<feature type="domain" description="ABC transporter" evidence="7">
    <location>
        <begin position="479"/>
        <end position="705"/>
    </location>
</feature>
<dbReference type="SUPFAM" id="SSF52540">
    <property type="entry name" value="P-loop containing nucleoside triphosphate hydrolases"/>
    <property type="match status" value="2"/>
</dbReference>
<evidence type="ECO:0000313" key="8">
    <source>
        <dbReference type="Proteomes" id="UP000515158"/>
    </source>
</evidence>
<feature type="transmembrane region" description="Helical" evidence="6">
    <location>
        <begin position="184"/>
        <end position="209"/>
    </location>
</feature>
<dbReference type="RefSeq" id="XP_034250808.1">
    <property type="nucleotide sequence ID" value="XM_034394917.1"/>
</dbReference>
<proteinExistence type="predicted"/>
<dbReference type="GO" id="GO:0042626">
    <property type="term" value="F:ATPase-coupled transmembrane transporter activity"/>
    <property type="evidence" value="ECO:0007669"/>
    <property type="project" value="TreeGrafter"/>
</dbReference>
<dbReference type="InterPro" id="IPR050173">
    <property type="entry name" value="ABC_transporter_C-like"/>
</dbReference>
<keyword evidence="3" id="KW-0067">ATP-binding</keyword>
<dbReference type="Gene3D" id="3.40.50.300">
    <property type="entry name" value="P-loop containing nucleotide triphosphate hydrolases"/>
    <property type="match status" value="2"/>
</dbReference>
<dbReference type="SMART" id="SM00382">
    <property type="entry name" value="AAA"/>
    <property type="match status" value="1"/>
</dbReference>
<dbReference type="InterPro" id="IPR003593">
    <property type="entry name" value="AAA+_ATPase"/>
</dbReference>
<feature type="transmembrane region" description="Helical" evidence="6">
    <location>
        <begin position="790"/>
        <end position="809"/>
    </location>
</feature>
<dbReference type="InParanoid" id="A0A6P8ZZE2"/>
<keyword evidence="4 6" id="KW-1133">Transmembrane helix</keyword>
<dbReference type="PROSITE" id="PS50893">
    <property type="entry name" value="ABC_TRANSPORTER_2"/>
    <property type="match status" value="1"/>
</dbReference>